<evidence type="ECO:0000313" key="3">
    <source>
        <dbReference type="Proteomes" id="UP000247409"/>
    </source>
</evidence>
<comment type="caution">
    <text evidence="2">The sequence shown here is derived from an EMBL/GenBank/DDBJ whole genome shotgun (WGS) entry which is preliminary data.</text>
</comment>
<feature type="compositionally biased region" description="Basic and acidic residues" evidence="1">
    <location>
        <begin position="108"/>
        <end position="125"/>
    </location>
</feature>
<dbReference type="EMBL" id="NBIV01000035">
    <property type="protein sequence ID" value="PXF46618.1"/>
    <property type="molecule type" value="Genomic_DNA"/>
</dbReference>
<sequence length="331" mass="37072">MQTFIPPFYAAKVPGAYRSRASNPIQPKKVFTKRRRPLVAVASPDDVTHAPDVHYDDFVSDDTHVVLDSTQISSVLEKLKSDGRDLQLDADWEEDFLSLAETTSDELGDGKEKAAEETAGTKEDQVPVGQTKKGTMHYFCEENLPYMPSWARQMYLDGAHDELENAAQKFPNQQRLHDIVTRKKAVDPSQLVLGDGMIDCTVGDVADDYFIPVEFVVDAMLAYGVPTPITTATSIRNNMTTDEIERLLKLVTSFDALDLADRYSDKSLVELAEDYEVDVRQIVTVCEKEGLYLCSGEHTRLSLVRENRVLDIMFKGAEMGQPYPPLLQGLE</sequence>
<organism evidence="2 3">
    <name type="scientific">Gracilariopsis chorda</name>
    <dbReference type="NCBI Taxonomy" id="448386"/>
    <lineage>
        <taxon>Eukaryota</taxon>
        <taxon>Rhodophyta</taxon>
        <taxon>Florideophyceae</taxon>
        <taxon>Rhodymeniophycidae</taxon>
        <taxon>Gracilariales</taxon>
        <taxon>Gracilariaceae</taxon>
        <taxon>Gracilariopsis</taxon>
    </lineage>
</organism>
<evidence type="ECO:0000256" key="1">
    <source>
        <dbReference type="SAM" id="MobiDB-lite"/>
    </source>
</evidence>
<proteinExistence type="predicted"/>
<dbReference type="OrthoDB" id="4710at2759"/>
<accession>A0A2V3IWU4</accession>
<protein>
    <submittedName>
        <fullName evidence="2">Uncharacterized protein</fullName>
    </submittedName>
</protein>
<feature type="region of interest" description="Disordered" evidence="1">
    <location>
        <begin position="101"/>
        <end position="125"/>
    </location>
</feature>
<keyword evidence="3" id="KW-1185">Reference proteome</keyword>
<name>A0A2V3IWU4_9FLOR</name>
<evidence type="ECO:0000313" key="2">
    <source>
        <dbReference type="EMBL" id="PXF46618.1"/>
    </source>
</evidence>
<reference evidence="2 3" key="1">
    <citation type="journal article" date="2018" name="Mol. Biol. Evol.">
        <title>Analysis of the draft genome of the red seaweed Gracilariopsis chorda provides insights into genome size evolution in Rhodophyta.</title>
        <authorList>
            <person name="Lee J."/>
            <person name="Yang E.C."/>
            <person name="Graf L."/>
            <person name="Yang J.H."/>
            <person name="Qiu H."/>
            <person name="Zel Zion U."/>
            <person name="Chan C.X."/>
            <person name="Stephens T.G."/>
            <person name="Weber A.P.M."/>
            <person name="Boo G.H."/>
            <person name="Boo S.M."/>
            <person name="Kim K.M."/>
            <person name="Shin Y."/>
            <person name="Jung M."/>
            <person name="Lee S.J."/>
            <person name="Yim H.S."/>
            <person name="Lee J.H."/>
            <person name="Bhattacharya D."/>
            <person name="Yoon H.S."/>
        </authorList>
    </citation>
    <scope>NUCLEOTIDE SEQUENCE [LARGE SCALE GENOMIC DNA]</scope>
    <source>
        <strain evidence="2 3">SKKU-2015</strain>
        <tissue evidence="2">Whole body</tissue>
    </source>
</reference>
<gene>
    <name evidence="2" type="ORF">BWQ96_03607</name>
</gene>
<dbReference type="Proteomes" id="UP000247409">
    <property type="component" value="Unassembled WGS sequence"/>
</dbReference>
<dbReference type="AlphaFoldDB" id="A0A2V3IWU4"/>